<keyword evidence="3" id="KW-1185">Reference proteome</keyword>
<dbReference type="Proteomes" id="UP001596047">
    <property type="component" value="Unassembled WGS sequence"/>
</dbReference>
<protein>
    <submittedName>
        <fullName evidence="2">Uncharacterized protein</fullName>
    </submittedName>
</protein>
<feature type="chain" id="PRO_5046164180" evidence="1">
    <location>
        <begin position="23"/>
        <end position="297"/>
    </location>
</feature>
<evidence type="ECO:0000313" key="2">
    <source>
        <dbReference type="EMBL" id="MFC5650451.1"/>
    </source>
</evidence>
<dbReference type="EMBL" id="JBHSOW010000056">
    <property type="protein sequence ID" value="MFC5650451.1"/>
    <property type="molecule type" value="Genomic_DNA"/>
</dbReference>
<reference evidence="3" key="1">
    <citation type="journal article" date="2019" name="Int. J. Syst. Evol. Microbiol.">
        <title>The Global Catalogue of Microorganisms (GCM) 10K type strain sequencing project: providing services to taxonomists for standard genome sequencing and annotation.</title>
        <authorList>
            <consortium name="The Broad Institute Genomics Platform"/>
            <consortium name="The Broad Institute Genome Sequencing Center for Infectious Disease"/>
            <person name="Wu L."/>
            <person name="Ma J."/>
        </authorList>
    </citation>
    <scope>NUCLEOTIDE SEQUENCE [LARGE SCALE GENOMIC DNA]</scope>
    <source>
        <strain evidence="3">CGMCC 1.3240</strain>
    </source>
</reference>
<dbReference type="RefSeq" id="WP_379189008.1">
    <property type="nucleotide sequence ID" value="NZ_JBHSOW010000056.1"/>
</dbReference>
<accession>A0ABW0VX35</accession>
<sequence length="297" mass="33489">MRKWFPLYAALIILMASSQVSAAAQTTINQPGQEQSRLEQQVQAWTNILAAEPQFKSWKIASTTIAPIGPGMHGWLVTFQLNRKPVGYMIVNATQDGGFALSEYGVGDHPAYDPNTLYKSMIRQGYYTSYADAIKKPLQIERLYVHPLLAVWKWIAPDGQAVYMDAWSGESLPIDDQIWSKQAKLSAISTQAEPINAPALSQLSSSRTNVTFDPYERMPWLTKSPLSMEQVSKLPDLLNHKTEIRFTAELYDASVLFVYPTIGYHVWNGKFVYAAFDQEGTRYVSLSSIQSKGRFYK</sequence>
<evidence type="ECO:0000256" key="1">
    <source>
        <dbReference type="SAM" id="SignalP"/>
    </source>
</evidence>
<gene>
    <name evidence="2" type="ORF">ACFPYJ_15245</name>
</gene>
<comment type="caution">
    <text evidence="2">The sequence shown here is derived from an EMBL/GenBank/DDBJ whole genome shotgun (WGS) entry which is preliminary data.</text>
</comment>
<evidence type="ECO:0000313" key="3">
    <source>
        <dbReference type="Proteomes" id="UP001596047"/>
    </source>
</evidence>
<keyword evidence="1" id="KW-0732">Signal</keyword>
<organism evidence="2 3">
    <name type="scientific">Paenibacillus solisilvae</name>
    <dbReference type="NCBI Taxonomy" id="2486751"/>
    <lineage>
        <taxon>Bacteria</taxon>
        <taxon>Bacillati</taxon>
        <taxon>Bacillota</taxon>
        <taxon>Bacilli</taxon>
        <taxon>Bacillales</taxon>
        <taxon>Paenibacillaceae</taxon>
        <taxon>Paenibacillus</taxon>
    </lineage>
</organism>
<proteinExistence type="predicted"/>
<feature type="signal peptide" evidence="1">
    <location>
        <begin position="1"/>
        <end position="22"/>
    </location>
</feature>
<name>A0ABW0VX35_9BACL</name>